<accession>A0A5B7F528</accession>
<dbReference type="Proteomes" id="UP000324222">
    <property type="component" value="Unassembled WGS sequence"/>
</dbReference>
<comment type="caution">
    <text evidence="1">The sequence shown here is derived from an EMBL/GenBank/DDBJ whole genome shotgun (WGS) entry which is preliminary data.</text>
</comment>
<organism evidence="1 2">
    <name type="scientific">Portunus trituberculatus</name>
    <name type="common">Swimming crab</name>
    <name type="synonym">Neptunus trituberculatus</name>
    <dbReference type="NCBI Taxonomy" id="210409"/>
    <lineage>
        <taxon>Eukaryota</taxon>
        <taxon>Metazoa</taxon>
        <taxon>Ecdysozoa</taxon>
        <taxon>Arthropoda</taxon>
        <taxon>Crustacea</taxon>
        <taxon>Multicrustacea</taxon>
        <taxon>Malacostraca</taxon>
        <taxon>Eumalacostraca</taxon>
        <taxon>Eucarida</taxon>
        <taxon>Decapoda</taxon>
        <taxon>Pleocyemata</taxon>
        <taxon>Brachyura</taxon>
        <taxon>Eubrachyura</taxon>
        <taxon>Portunoidea</taxon>
        <taxon>Portunidae</taxon>
        <taxon>Portuninae</taxon>
        <taxon>Portunus</taxon>
    </lineage>
</organism>
<keyword evidence="2" id="KW-1185">Reference proteome</keyword>
<gene>
    <name evidence="1" type="ORF">E2C01_033814</name>
</gene>
<dbReference type="AlphaFoldDB" id="A0A5B7F528"/>
<evidence type="ECO:0000313" key="1">
    <source>
        <dbReference type="EMBL" id="MPC40258.1"/>
    </source>
</evidence>
<proteinExistence type="predicted"/>
<name>A0A5B7F528_PORTR</name>
<protein>
    <submittedName>
        <fullName evidence="1">Uncharacterized protein</fullName>
    </submittedName>
</protein>
<sequence length="74" mass="8400">MKIRPQNALCQRPILLLIYRYKDSTVLAIGGVKKKLAEIVDHILIDEDGMIDIVSDHNILVLECKLSGREERKG</sequence>
<reference evidence="1 2" key="1">
    <citation type="submission" date="2019-05" db="EMBL/GenBank/DDBJ databases">
        <title>Another draft genome of Portunus trituberculatus and its Hox gene families provides insights of decapod evolution.</title>
        <authorList>
            <person name="Jeong J.-H."/>
            <person name="Song I."/>
            <person name="Kim S."/>
            <person name="Choi T."/>
            <person name="Kim D."/>
            <person name="Ryu S."/>
            <person name="Kim W."/>
        </authorList>
    </citation>
    <scope>NUCLEOTIDE SEQUENCE [LARGE SCALE GENOMIC DNA]</scope>
    <source>
        <tissue evidence="1">Muscle</tissue>
    </source>
</reference>
<evidence type="ECO:0000313" key="2">
    <source>
        <dbReference type="Proteomes" id="UP000324222"/>
    </source>
</evidence>
<dbReference type="EMBL" id="VSRR010004634">
    <property type="protein sequence ID" value="MPC40258.1"/>
    <property type="molecule type" value="Genomic_DNA"/>
</dbReference>